<sequence length="90" mass="9595">MSEYINLRGVVLKPWVGSSVLLKWLGLGLMVAGTLGFLSDFASLLESSQMSTLLGVNAEMLVVTGLLLVGVAYVIALVNEIFDANHTIVD</sequence>
<keyword evidence="1" id="KW-0812">Transmembrane</keyword>
<protein>
    <recommendedName>
        <fullName evidence="4">DUF2975 domain-containing protein</fullName>
    </recommendedName>
</protein>
<name>A0ABY6Q3V9_9GAMM</name>
<evidence type="ECO:0008006" key="4">
    <source>
        <dbReference type="Google" id="ProtNLM"/>
    </source>
</evidence>
<dbReference type="EMBL" id="CP036501">
    <property type="protein sequence ID" value="UZP73521.1"/>
    <property type="molecule type" value="Genomic_DNA"/>
</dbReference>
<dbReference type="Proteomes" id="UP001317963">
    <property type="component" value="Chromosome"/>
</dbReference>
<evidence type="ECO:0000313" key="2">
    <source>
        <dbReference type="EMBL" id="UZP73521.1"/>
    </source>
</evidence>
<organism evidence="2 3">
    <name type="scientific">Candidatus Paraluminiphilus aquimaris</name>
    <dbReference type="NCBI Taxonomy" id="2518994"/>
    <lineage>
        <taxon>Bacteria</taxon>
        <taxon>Pseudomonadati</taxon>
        <taxon>Pseudomonadota</taxon>
        <taxon>Gammaproteobacteria</taxon>
        <taxon>Cellvibrionales</taxon>
        <taxon>Halieaceae</taxon>
        <taxon>Candidatus Paraluminiphilus</taxon>
    </lineage>
</organism>
<reference evidence="2 3" key="1">
    <citation type="submission" date="2019-02" db="EMBL/GenBank/DDBJ databases">
        <title>Halieaceae_genomes.</title>
        <authorList>
            <person name="Li S.-H."/>
        </authorList>
    </citation>
    <scope>NUCLEOTIDE SEQUENCE [LARGE SCALE GENOMIC DNA]</scope>
    <source>
        <strain evidence="2 3">JH123</strain>
    </source>
</reference>
<keyword evidence="3" id="KW-1185">Reference proteome</keyword>
<gene>
    <name evidence="2" type="ORF">E0F26_01685</name>
</gene>
<dbReference type="RefSeq" id="WP_279242314.1">
    <property type="nucleotide sequence ID" value="NZ_CP036501.1"/>
</dbReference>
<feature type="transmembrane region" description="Helical" evidence="1">
    <location>
        <begin position="20"/>
        <end position="38"/>
    </location>
</feature>
<keyword evidence="1" id="KW-1133">Transmembrane helix</keyword>
<accession>A0ABY6Q3V9</accession>
<evidence type="ECO:0000256" key="1">
    <source>
        <dbReference type="SAM" id="Phobius"/>
    </source>
</evidence>
<proteinExistence type="predicted"/>
<keyword evidence="1" id="KW-0472">Membrane</keyword>
<feature type="transmembrane region" description="Helical" evidence="1">
    <location>
        <begin position="58"/>
        <end position="78"/>
    </location>
</feature>
<evidence type="ECO:0000313" key="3">
    <source>
        <dbReference type="Proteomes" id="UP001317963"/>
    </source>
</evidence>